<organism evidence="1 2">
    <name type="scientific">Dreissena polymorpha</name>
    <name type="common">Zebra mussel</name>
    <name type="synonym">Mytilus polymorpha</name>
    <dbReference type="NCBI Taxonomy" id="45954"/>
    <lineage>
        <taxon>Eukaryota</taxon>
        <taxon>Metazoa</taxon>
        <taxon>Spiralia</taxon>
        <taxon>Lophotrochozoa</taxon>
        <taxon>Mollusca</taxon>
        <taxon>Bivalvia</taxon>
        <taxon>Autobranchia</taxon>
        <taxon>Heteroconchia</taxon>
        <taxon>Euheterodonta</taxon>
        <taxon>Imparidentia</taxon>
        <taxon>Neoheterodontei</taxon>
        <taxon>Myida</taxon>
        <taxon>Dreissenoidea</taxon>
        <taxon>Dreissenidae</taxon>
        <taxon>Dreissena</taxon>
    </lineage>
</organism>
<accession>A0A9D4CTV0</accession>
<reference evidence="1" key="2">
    <citation type="submission" date="2020-11" db="EMBL/GenBank/DDBJ databases">
        <authorList>
            <person name="McCartney M.A."/>
            <person name="Auch B."/>
            <person name="Kono T."/>
            <person name="Mallez S."/>
            <person name="Becker A."/>
            <person name="Gohl D.M."/>
            <person name="Silverstein K.A.T."/>
            <person name="Koren S."/>
            <person name="Bechman K.B."/>
            <person name="Herman A."/>
            <person name="Abrahante J.E."/>
            <person name="Garbe J."/>
        </authorList>
    </citation>
    <scope>NUCLEOTIDE SEQUENCE</scope>
    <source>
        <strain evidence="1">Duluth1</strain>
        <tissue evidence="1">Whole animal</tissue>
    </source>
</reference>
<evidence type="ECO:0000313" key="2">
    <source>
        <dbReference type="Proteomes" id="UP000828390"/>
    </source>
</evidence>
<evidence type="ECO:0000313" key="1">
    <source>
        <dbReference type="EMBL" id="KAH3730115.1"/>
    </source>
</evidence>
<keyword evidence="2" id="KW-1185">Reference proteome</keyword>
<dbReference type="Proteomes" id="UP000828390">
    <property type="component" value="Unassembled WGS sequence"/>
</dbReference>
<protein>
    <submittedName>
        <fullName evidence="1">Uncharacterized protein</fullName>
    </submittedName>
</protein>
<comment type="caution">
    <text evidence="1">The sequence shown here is derived from an EMBL/GenBank/DDBJ whole genome shotgun (WGS) entry which is preliminary data.</text>
</comment>
<proteinExistence type="predicted"/>
<name>A0A9D4CTV0_DREPO</name>
<gene>
    <name evidence="1" type="ORF">DPMN_056095</name>
</gene>
<reference evidence="1" key="1">
    <citation type="journal article" date="2019" name="bioRxiv">
        <title>The Genome of the Zebra Mussel, Dreissena polymorpha: A Resource for Invasive Species Research.</title>
        <authorList>
            <person name="McCartney M.A."/>
            <person name="Auch B."/>
            <person name="Kono T."/>
            <person name="Mallez S."/>
            <person name="Zhang Y."/>
            <person name="Obille A."/>
            <person name="Becker A."/>
            <person name="Abrahante J.E."/>
            <person name="Garbe J."/>
            <person name="Badalamenti J.P."/>
            <person name="Herman A."/>
            <person name="Mangelson H."/>
            <person name="Liachko I."/>
            <person name="Sullivan S."/>
            <person name="Sone E.D."/>
            <person name="Koren S."/>
            <person name="Silverstein K.A.T."/>
            <person name="Beckman K.B."/>
            <person name="Gohl D.M."/>
        </authorList>
    </citation>
    <scope>NUCLEOTIDE SEQUENCE</scope>
    <source>
        <strain evidence="1">Duluth1</strain>
        <tissue evidence="1">Whole animal</tissue>
    </source>
</reference>
<dbReference type="AlphaFoldDB" id="A0A9D4CTV0"/>
<dbReference type="EMBL" id="JAIWYP010000012">
    <property type="protein sequence ID" value="KAH3730115.1"/>
    <property type="molecule type" value="Genomic_DNA"/>
</dbReference>
<sequence>MVVDQKRKDNDTCIQCNKINKKCDKKIQLVISSFGTSKVNRAQSILNEENDFKTSCCSVCDKDLTHYVQTTYTALCDEHCVLISEDQITSNCVTCASLTAQMTRPNHNVMTTQDEDDREAWQNHLDNITAVAPQPTLLETQMIHPTSDSRLQAITENKISADDVKLK</sequence>